<accession>A0ABR7XD11</accession>
<feature type="domain" description="PAS" evidence="6">
    <location>
        <begin position="155"/>
        <end position="225"/>
    </location>
</feature>
<dbReference type="Proteomes" id="UP000618754">
    <property type="component" value="Unassembled WGS sequence"/>
</dbReference>
<feature type="domain" description="PAS" evidence="6">
    <location>
        <begin position="30"/>
        <end position="102"/>
    </location>
</feature>
<reference evidence="7 8" key="1">
    <citation type="submission" date="2020-09" db="EMBL/GenBank/DDBJ databases">
        <title>Novel species of Mucilaginibacter isolated from a glacier on the Tibetan Plateau.</title>
        <authorList>
            <person name="Liu Q."/>
            <person name="Xin Y.-H."/>
        </authorList>
    </citation>
    <scope>NUCLEOTIDE SEQUENCE [LARGE SCALE GENOMIC DNA]</scope>
    <source>
        <strain evidence="7 8">CGMCC 1.13878</strain>
    </source>
</reference>
<dbReference type="EMBL" id="JACWMW010000008">
    <property type="protein sequence ID" value="MBD1387737.1"/>
    <property type="molecule type" value="Genomic_DNA"/>
</dbReference>
<organism evidence="7 8">
    <name type="scientific">Mucilaginibacter rigui</name>
    <dbReference type="NCBI Taxonomy" id="534635"/>
    <lineage>
        <taxon>Bacteria</taxon>
        <taxon>Pseudomonadati</taxon>
        <taxon>Bacteroidota</taxon>
        <taxon>Sphingobacteriia</taxon>
        <taxon>Sphingobacteriales</taxon>
        <taxon>Sphingobacteriaceae</taxon>
        <taxon>Mucilaginibacter</taxon>
    </lineage>
</organism>
<dbReference type="InterPro" id="IPR000014">
    <property type="entry name" value="PAS"/>
</dbReference>
<dbReference type="Gene3D" id="3.30.450.20">
    <property type="entry name" value="PAS domain"/>
    <property type="match status" value="2"/>
</dbReference>
<keyword evidence="8" id="KW-1185">Reference proteome</keyword>
<dbReference type="EC" id="2.7.13.3" evidence="2"/>
<dbReference type="SUPFAM" id="SSF55785">
    <property type="entry name" value="PYP-like sensor domain (PAS domain)"/>
    <property type="match status" value="2"/>
</dbReference>
<name>A0ABR7XD11_9SPHI</name>
<dbReference type="InterPro" id="IPR013656">
    <property type="entry name" value="PAS_4"/>
</dbReference>
<proteinExistence type="predicted"/>
<evidence type="ECO:0000256" key="1">
    <source>
        <dbReference type="ARBA" id="ARBA00000085"/>
    </source>
</evidence>
<keyword evidence="5" id="KW-0418">Kinase</keyword>
<gene>
    <name evidence="7" type="ORF">IDJ75_20815</name>
</gene>
<dbReference type="SMART" id="SM00091">
    <property type="entry name" value="PAS"/>
    <property type="match status" value="2"/>
</dbReference>
<evidence type="ECO:0000256" key="5">
    <source>
        <dbReference type="ARBA" id="ARBA00022777"/>
    </source>
</evidence>
<dbReference type="CDD" id="cd00130">
    <property type="entry name" value="PAS"/>
    <property type="match status" value="2"/>
</dbReference>
<evidence type="ECO:0000313" key="8">
    <source>
        <dbReference type="Proteomes" id="UP000618754"/>
    </source>
</evidence>
<comment type="caution">
    <text evidence="7">The sequence shown here is derived from an EMBL/GenBank/DDBJ whole genome shotgun (WGS) entry which is preliminary data.</text>
</comment>
<dbReference type="Pfam" id="PF08448">
    <property type="entry name" value="PAS_4"/>
    <property type="match status" value="1"/>
</dbReference>
<dbReference type="NCBIfam" id="TIGR00229">
    <property type="entry name" value="sensory_box"/>
    <property type="match status" value="1"/>
</dbReference>
<keyword evidence="3" id="KW-0597">Phosphoprotein</keyword>
<protein>
    <recommendedName>
        <fullName evidence="2">histidine kinase</fullName>
        <ecNumber evidence="2">2.7.13.3</ecNumber>
    </recommendedName>
</protein>
<dbReference type="InterPro" id="IPR035965">
    <property type="entry name" value="PAS-like_dom_sf"/>
</dbReference>
<dbReference type="PANTHER" id="PTHR43304">
    <property type="entry name" value="PHYTOCHROME-LIKE PROTEIN CPH1"/>
    <property type="match status" value="1"/>
</dbReference>
<evidence type="ECO:0000256" key="4">
    <source>
        <dbReference type="ARBA" id="ARBA00022679"/>
    </source>
</evidence>
<sequence length="341" mass="39994">MANLNIILYIIVSSTFVPEKQLMPLHISNDDASFIVLFHNNPNPMWIVEVDTLQFKEVNEAAIKHYGYSRDEFLNKIKLSNIRPVHEQQEMLNLIKRIKHSQTIKKELTHIKKNGRSIHVNITSYNVVFNGFYCRMVIIHDITQQKQKDAKLVEALDRINETLESITDGFITLDRKLRVTYWNKEAARILSINKQTILHKKLWELYPYYRELNVFKQLKYALEHKETVKFEEQITQLKKWVCFTVYPGADGLAVYFQDITSQKHGEEQINLKNESLDQIAYINSHIIRKPLANILGIINSLDGLPCDAEYLEQPIKMLKQSATELDNRIQEINTRVEKTLR</sequence>
<keyword evidence="4" id="KW-0808">Transferase</keyword>
<dbReference type="PROSITE" id="PS50112">
    <property type="entry name" value="PAS"/>
    <property type="match status" value="2"/>
</dbReference>
<dbReference type="InterPro" id="IPR052162">
    <property type="entry name" value="Sensor_kinase/Photoreceptor"/>
</dbReference>
<evidence type="ECO:0000259" key="6">
    <source>
        <dbReference type="PROSITE" id="PS50112"/>
    </source>
</evidence>
<dbReference type="PANTHER" id="PTHR43304:SF1">
    <property type="entry name" value="PAC DOMAIN-CONTAINING PROTEIN"/>
    <property type="match status" value="1"/>
</dbReference>
<dbReference type="Pfam" id="PF13426">
    <property type="entry name" value="PAS_9"/>
    <property type="match status" value="1"/>
</dbReference>
<evidence type="ECO:0000256" key="2">
    <source>
        <dbReference type="ARBA" id="ARBA00012438"/>
    </source>
</evidence>
<evidence type="ECO:0000313" key="7">
    <source>
        <dbReference type="EMBL" id="MBD1387737.1"/>
    </source>
</evidence>
<dbReference type="RefSeq" id="WP_191177580.1">
    <property type="nucleotide sequence ID" value="NZ_JACWMW010000008.1"/>
</dbReference>
<evidence type="ECO:0000256" key="3">
    <source>
        <dbReference type="ARBA" id="ARBA00022553"/>
    </source>
</evidence>
<comment type="catalytic activity">
    <reaction evidence="1">
        <text>ATP + protein L-histidine = ADP + protein N-phospho-L-histidine.</text>
        <dbReference type="EC" id="2.7.13.3"/>
    </reaction>
</comment>